<dbReference type="InterPro" id="IPR013317">
    <property type="entry name" value="DnaA_dom"/>
</dbReference>
<dbReference type="Gene3D" id="1.10.8.60">
    <property type="match status" value="1"/>
</dbReference>
<dbReference type="Pfam" id="PF22688">
    <property type="entry name" value="Hda_lid"/>
    <property type="match status" value="1"/>
</dbReference>
<dbReference type="NCBIfam" id="TIGR03420">
    <property type="entry name" value="DnaA_homol_Hda"/>
    <property type="match status" value="1"/>
</dbReference>
<dbReference type="InterPro" id="IPR003593">
    <property type="entry name" value="AAA+_ATPase"/>
</dbReference>
<dbReference type="PANTHER" id="PTHR30050:SF5">
    <property type="entry name" value="DNAA REGULATORY INACTIVATOR HDA"/>
    <property type="match status" value="1"/>
</dbReference>
<dbReference type="PANTHER" id="PTHR30050">
    <property type="entry name" value="CHROMOSOMAL REPLICATION INITIATOR PROTEIN DNAA"/>
    <property type="match status" value="1"/>
</dbReference>
<name>A0A316FWX5_9GAMM</name>
<dbReference type="Proteomes" id="UP000245790">
    <property type="component" value="Unassembled WGS sequence"/>
</dbReference>
<dbReference type="InterPro" id="IPR027417">
    <property type="entry name" value="P-loop_NTPase"/>
</dbReference>
<dbReference type="GO" id="GO:0032297">
    <property type="term" value="P:negative regulation of DNA-templated DNA replication initiation"/>
    <property type="evidence" value="ECO:0007669"/>
    <property type="project" value="InterPro"/>
</dbReference>
<dbReference type="GO" id="GO:0006270">
    <property type="term" value="P:DNA replication initiation"/>
    <property type="evidence" value="ECO:0007669"/>
    <property type="project" value="TreeGrafter"/>
</dbReference>
<comment type="caution">
    <text evidence="2">The sequence shown here is derived from an EMBL/GenBank/DDBJ whole genome shotgun (WGS) entry which is preliminary data.</text>
</comment>
<reference evidence="2 3" key="1">
    <citation type="submission" date="2018-05" db="EMBL/GenBank/DDBJ databases">
        <title>Genomic Encyclopedia of Type Strains, Phase IV (KMG-IV): sequencing the most valuable type-strain genomes for metagenomic binning, comparative biology and taxonomic classification.</title>
        <authorList>
            <person name="Goeker M."/>
        </authorList>
    </citation>
    <scope>NUCLEOTIDE SEQUENCE [LARGE SCALE GENOMIC DNA]</scope>
    <source>
        <strain evidence="2 3">DSM 25350</strain>
    </source>
</reference>
<dbReference type="SUPFAM" id="SSF52540">
    <property type="entry name" value="P-loop containing nucleoside triphosphate hydrolases"/>
    <property type="match status" value="1"/>
</dbReference>
<dbReference type="EMBL" id="QGGU01000003">
    <property type="protein sequence ID" value="PWK53314.1"/>
    <property type="molecule type" value="Genomic_DNA"/>
</dbReference>
<dbReference type="RefSeq" id="WP_109762478.1">
    <property type="nucleotide sequence ID" value="NZ_QGGU01000003.1"/>
</dbReference>
<evidence type="ECO:0000313" key="3">
    <source>
        <dbReference type="Proteomes" id="UP000245790"/>
    </source>
</evidence>
<gene>
    <name evidence="2" type="ORF">C8D97_103141</name>
</gene>
<dbReference type="SMART" id="SM00382">
    <property type="entry name" value="AAA"/>
    <property type="match status" value="1"/>
</dbReference>
<organism evidence="2 3">
    <name type="scientific">Pleionea mediterranea</name>
    <dbReference type="NCBI Taxonomy" id="523701"/>
    <lineage>
        <taxon>Bacteria</taxon>
        <taxon>Pseudomonadati</taxon>
        <taxon>Pseudomonadota</taxon>
        <taxon>Gammaproteobacteria</taxon>
        <taxon>Oceanospirillales</taxon>
        <taxon>Pleioneaceae</taxon>
        <taxon>Pleionea</taxon>
    </lineage>
</organism>
<keyword evidence="3" id="KW-1185">Reference proteome</keyword>
<feature type="domain" description="AAA+ ATPase" evidence="1">
    <location>
        <begin position="39"/>
        <end position="162"/>
    </location>
</feature>
<evidence type="ECO:0000259" key="1">
    <source>
        <dbReference type="SMART" id="SM00382"/>
    </source>
</evidence>
<dbReference type="InterPro" id="IPR055199">
    <property type="entry name" value="Hda_lid"/>
</dbReference>
<accession>A0A316FWX5</accession>
<sequence length="226" mass="25038">MQQLPLNIKLDQEVTTESFLVGKNQVLLEYLSQLTTVHSEEFIYLWGEPGSGKSHLLQAVANQNPAESVIYLPLSEVGLAPEMLQGLSAFSYVCIDDIDAVAGDRQWEEALFHLYNQLKDNGCNLLISSGKPPTELSITLKDLLSRLTAMTVFKIQSLSDNDKQVLLQQKAAAKGIEFGPEVAQFVLSRSSRDLRYLMSALNKLDKASLVAKRKITVPFVKDVLGL</sequence>
<dbReference type="Pfam" id="PF00308">
    <property type="entry name" value="Bac_DnaA"/>
    <property type="match status" value="1"/>
</dbReference>
<evidence type="ECO:0000313" key="2">
    <source>
        <dbReference type="EMBL" id="PWK53314.1"/>
    </source>
</evidence>
<dbReference type="Gene3D" id="3.40.50.300">
    <property type="entry name" value="P-loop containing nucleotide triphosphate hydrolases"/>
    <property type="match status" value="1"/>
</dbReference>
<protein>
    <submittedName>
        <fullName evidence="2">Regulatory inactivation of DnaA Hda protein</fullName>
    </submittedName>
</protein>
<dbReference type="AlphaFoldDB" id="A0A316FWX5"/>
<dbReference type="InterPro" id="IPR017788">
    <property type="entry name" value="Hda"/>
</dbReference>
<proteinExistence type="predicted"/>
<dbReference type="OrthoDB" id="9784878at2"/>